<dbReference type="InterPro" id="IPR026516">
    <property type="entry name" value="THAP1/10"/>
</dbReference>
<evidence type="ECO:0000256" key="4">
    <source>
        <dbReference type="ARBA" id="ARBA00022771"/>
    </source>
</evidence>
<feature type="compositionally biased region" description="Polar residues" evidence="13">
    <location>
        <begin position="85"/>
        <end position="98"/>
    </location>
</feature>
<dbReference type="InterPro" id="IPR006612">
    <property type="entry name" value="THAP_Znf"/>
</dbReference>
<evidence type="ECO:0000256" key="12">
    <source>
        <dbReference type="PROSITE-ProRule" id="PRU00309"/>
    </source>
</evidence>
<evidence type="ECO:0000259" key="14">
    <source>
        <dbReference type="PROSITE" id="PS50950"/>
    </source>
</evidence>
<keyword evidence="10" id="KW-0539">Nucleus</keyword>
<evidence type="ECO:0000313" key="15">
    <source>
        <dbReference type="EMBL" id="KAF0689939.1"/>
    </source>
</evidence>
<evidence type="ECO:0000256" key="6">
    <source>
        <dbReference type="ARBA" id="ARBA00023015"/>
    </source>
</evidence>
<dbReference type="SUPFAM" id="SSF57716">
    <property type="entry name" value="Glucocorticoid receptor-like (DNA-binding domain)"/>
    <property type="match status" value="1"/>
</dbReference>
<organism evidence="15 16">
    <name type="scientific">Aphis craccivora</name>
    <name type="common">Cowpea aphid</name>
    <dbReference type="NCBI Taxonomy" id="307492"/>
    <lineage>
        <taxon>Eukaryota</taxon>
        <taxon>Metazoa</taxon>
        <taxon>Ecdysozoa</taxon>
        <taxon>Arthropoda</taxon>
        <taxon>Hexapoda</taxon>
        <taxon>Insecta</taxon>
        <taxon>Pterygota</taxon>
        <taxon>Neoptera</taxon>
        <taxon>Paraneoptera</taxon>
        <taxon>Hemiptera</taxon>
        <taxon>Sternorrhyncha</taxon>
        <taxon>Aphidomorpha</taxon>
        <taxon>Aphidoidea</taxon>
        <taxon>Aphididae</taxon>
        <taxon>Aphidini</taxon>
        <taxon>Aphis</taxon>
        <taxon>Aphis</taxon>
    </lineage>
</organism>
<keyword evidence="7" id="KW-0175">Coiled coil</keyword>
<reference evidence="15 16" key="1">
    <citation type="submission" date="2019-08" db="EMBL/GenBank/DDBJ databases">
        <title>Whole genome of Aphis craccivora.</title>
        <authorList>
            <person name="Voronova N.V."/>
            <person name="Shulinski R.S."/>
            <person name="Bandarenka Y.V."/>
            <person name="Zhorov D.G."/>
            <person name="Warner D."/>
        </authorList>
    </citation>
    <scope>NUCLEOTIDE SEQUENCE [LARGE SCALE GENOMIC DNA]</scope>
    <source>
        <strain evidence="15">180601</strain>
        <tissue evidence="15">Whole Body</tissue>
    </source>
</reference>
<evidence type="ECO:0000256" key="7">
    <source>
        <dbReference type="ARBA" id="ARBA00023054"/>
    </source>
</evidence>
<evidence type="ECO:0000256" key="2">
    <source>
        <dbReference type="ARBA" id="ARBA00006177"/>
    </source>
</evidence>
<feature type="region of interest" description="Disordered" evidence="13">
    <location>
        <begin position="73"/>
        <end position="98"/>
    </location>
</feature>
<evidence type="ECO:0000256" key="10">
    <source>
        <dbReference type="ARBA" id="ARBA00023242"/>
    </source>
</evidence>
<dbReference type="Proteomes" id="UP000478052">
    <property type="component" value="Unassembled WGS sequence"/>
</dbReference>
<keyword evidence="16" id="KW-1185">Reference proteome</keyword>
<gene>
    <name evidence="15" type="ORF">FWK35_00037848</name>
</gene>
<accession>A0A6G0VIX3</accession>
<keyword evidence="3" id="KW-0479">Metal-binding</keyword>
<dbReference type="Pfam" id="PF05485">
    <property type="entry name" value="THAP"/>
    <property type="match status" value="1"/>
</dbReference>
<evidence type="ECO:0000256" key="13">
    <source>
        <dbReference type="SAM" id="MobiDB-lite"/>
    </source>
</evidence>
<evidence type="ECO:0000256" key="8">
    <source>
        <dbReference type="ARBA" id="ARBA00023125"/>
    </source>
</evidence>
<feature type="domain" description="THAP-type" evidence="14">
    <location>
        <begin position="1"/>
        <end position="95"/>
    </location>
</feature>
<comment type="caution">
    <text evidence="15">The sequence shown here is derived from an EMBL/GenBank/DDBJ whole genome shotgun (WGS) entry which is preliminary data.</text>
</comment>
<keyword evidence="8 12" id="KW-0238">DNA-binding</keyword>
<dbReference type="SMART" id="SM00980">
    <property type="entry name" value="THAP"/>
    <property type="match status" value="1"/>
</dbReference>
<sequence length="98" mass="11482">MSRRKCSFFNCNNMQKNTKTRFHTFPSDINLLKKWIIHSGNNFILQTLGNVELDSISPKKMKNRFLCSKHFNRDQYSNPVDPKSRLNSNAVPKNYTEG</sequence>
<evidence type="ECO:0000256" key="5">
    <source>
        <dbReference type="ARBA" id="ARBA00022833"/>
    </source>
</evidence>
<dbReference type="GO" id="GO:0043565">
    <property type="term" value="F:sequence-specific DNA binding"/>
    <property type="evidence" value="ECO:0007669"/>
    <property type="project" value="InterPro"/>
</dbReference>
<comment type="similarity">
    <text evidence="2">Belongs to the THAP1 family.</text>
</comment>
<dbReference type="PANTHER" id="PTHR46600">
    <property type="entry name" value="THAP DOMAIN-CONTAINING"/>
    <property type="match status" value="1"/>
</dbReference>
<evidence type="ECO:0000256" key="11">
    <source>
        <dbReference type="ARBA" id="ARBA00023306"/>
    </source>
</evidence>
<dbReference type="GO" id="GO:0005654">
    <property type="term" value="C:nucleoplasm"/>
    <property type="evidence" value="ECO:0007669"/>
    <property type="project" value="UniProtKB-SubCell"/>
</dbReference>
<dbReference type="OrthoDB" id="6630454at2759"/>
<keyword evidence="9" id="KW-0804">Transcription</keyword>
<evidence type="ECO:0000256" key="9">
    <source>
        <dbReference type="ARBA" id="ARBA00023163"/>
    </source>
</evidence>
<evidence type="ECO:0000256" key="3">
    <source>
        <dbReference type="ARBA" id="ARBA00022723"/>
    </source>
</evidence>
<dbReference type="EMBL" id="VUJU01016259">
    <property type="protein sequence ID" value="KAF0689939.1"/>
    <property type="molecule type" value="Genomic_DNA"/>
</dbReference>
<evidence type="ECO:0000256" key="1">
    <source>
        <dbReference type="ARBA" id="ARBA00004642"/>
    </source>
</evidence>
<feature type="non-terminal residue" evidence="15">
    <location>
        <position position="98"/>
    </location>
</feature>
<dbReference type="PANTHER" id="PTHR46600:SF1">
    <property type="entry name" value="THAP DOMAIN-CONTAINING PROTEIN 1"/>
    <property type="match status" value="1"/>
</dbReference>
<dbReference type="GO" id="GO:0008270">
    <property type="term" value="F:zinc ion binding"/>
    <property type="evidence" value="ECO:0007669"/>
    <property type="project" value="UniProtKB-KW"/>
</dbReference>
<name>A0A6G0VIX3_APHCR</name>
<evidence type="ECO:0000313" key="16">
    <source>
        <dbReference type="Proteomes" id="UP000478052"/>
    </source>
</evidence>
<keyword evidence="11" id="KW-0131">Cell cycle</keyword>
<keyword evidence="5" id="KW-0862">Zinc</keyword>
<comment type="subcellular location">
    <subcellularLocation>
        <location evidence="1">Nucleus</location>
        <location evidence="1">Nucleoplasm</location>
    </subcellularLocation>
</comment>
<dbReference type="PROSITE" id="PS50950">
    <property type="entry name" value="ZF_THAP"/>
    <property type="match status" value="1"/>
</dbReference>
<dbReference type="AlphaFoldDB" id="A0A6G0VIX3"/>
<proteinExistence type="inferred from homology"/>
<keyword evidence="6" id="KW-0805">Transcription regulation</keyword>
<keyword evidence="4 12" id="KW-0863">Zinc-finger</keyword>
<protein>
    <submittedName>
        <fullName evidence="15">THAP-type domain-containing protein</fullName>
    </submittedName>
</protein>